<dbReference type="PROSITE" id="PS50011">
    <property type="entry name" value="PROTEIN_KINASE_DOM"/>
    <property type="match status" value="1"/>
</dbReference>
<dbReference type="OrthoDB" id="26722at2759"/>
<dbReference type="GO" id="GO:0005524">
    <property type="term" value="F:ATP binding"/>
    <property type="evidence" value="ECO:0007669"/>
    <property type="project" value="InterPro"/>
</dbReference>
<dbReference type="VEuPathDB" id="FungiDB:BD410DRAFT_802187"/>
<dbReference type="Pfam" id="PF07714">
    <property type="entry name" value="PK_Tyr_Ser-Thr"/>
    <property type="match status" value="1"/>
</dbReference>
<reference evidence="2 3" key="1">
    <citation type="submission" date="2018-06" db="EMBL/GenBank/DDBJ databases">
        <title>A transcriptomic atlas of mushroom development highlights an independent origin of complex multicellularity.</title>
        <authorList>
            <consortium name="DOE Joint Genome Institute"/>
            <person name="Krizsan K."/>
            <person name="Almasi E."/>
            <person name="Merenyi Z."/>
            <person name="Sahu N."/>
            <person name="Viragh M."/>
            <person name="Koszo T."/>
            <person name="Mondo S."/>
            <person name="Kiss B."/>
            <person name="Balint B."/>
            <person name="Kues U."/>
            <person name="Barry K."/>
            <person name="Hegedus J.C."/>
            <person name="Henrissat B."/>
            <person name="Johnson J."/>
            <person name="Lipzen A."/>
            <person name="Ohm R."/>
            <person name="Nagy I."/>
            <person name="Pangilinan J."/>
            <person name="Yan J."/>
            <person name="Xiong Y."/>
            <person name="Grigoriev I.V."/>
            <person name="Hibbett D.S."/>
            <person name="Nagy L.G."/>
        </authorList>
    </citation>
    <scope>NUCLEOTIDE SEQUENCE [LARGE SCALE GENOMIC DNA]</scope>
    <source>
        <strain evidence="2 3">SZMC22713</strain>
    </source>
</reference>
<keyword evidence="2" id="KW-0418">Kinase</keyword>
<dbReference type="InterPro" id="IPR001245">
    <property type="entry name" value="Ser-Thr/Tyr_kinase_cat_dom"/>
</dbReference>
<dbReference type="PANTHER" id="PTHR44329">
    <property type="entry name" value="SERINE/THREONINE-PROTEIN KINASE TNNI3K-RELATED"/>
    <property type="match status" value="1"/>
</dbReference>
<dbReference type="InterPro" id="IPR011009">
    <property type="entry name" value="Kinase-like_dom_sf"/>
</dbReference>
<protein>
    <submittedName>
        <fullName evidence="2">Kinase-like protein</fullName>
    </submittedName>
</protein>
<gene>
    <name evidence="2" type="ORF">BD410DRAFT_802187</name>
</gene>
<sequence>MKPLSGAYSDTQIYCSFMASSEATNNLTDCLISPWMDAGNVIDYLAKNPDSDRFALLGDVISGLAYLHDFQPAIVRGDLKGANIFVTPTLTACLGDFGLSRFRDSQESTLGATTGNTTGTLGWQAPELFDSLVDGGTSRPTRESDIYSFGCVCLELMSGKPPFAEIRRDGTVMKAIMNGQTPRRPVEDLVKYGLDDKLWAVMEKCWSHEPIQRPEIE</sequence>
<keyword evidence="2" id="KW-0808">Transferase</keyword>
<proteinExistence type="predicted"/>
<accession>A0A4Y7QC01</accession>
<dbReference type="SUPFAM" id="SSF56112">
    <property type="entry name" value="Protein kinase-like (PK-like)"/>
    <property type="match status" value="1"/>
</dbReference>
<keyword evidence="3" id="KW-1185">Reference proteome</keyword>
<dbReference type="GO" id="GO:0004674">
    <property type="term" value="F:protein serine/threonine kinase activity"/>
    <property type="evidence" value="ECO:0007669"/>
    <property type="project" value="TreeGrafter"/>
</dbReference>
<dbReference type="EMBL" id="ML170167">
    <property type="protein sequence ID" value="TDL24379.1"/>
    <property type="molecule type" value="Genomic_DNA"/>
</dbReference>
<name>A0A4Y7QC01_9AGAM</name>
<dbReference type="InterPro" id="IPR000719">
    <property type="entry name" value="Prot_kinase_dom"/>
</dbReference>
<dbReference type="PANTHER" id="PTHR44329:SF214">
    <property type="entry name" value="PROTEIN KINASE DOMAIN-CONTAINING PROTEIN"/>
    <property type="match status" value="1"/>
</dbReference>
<evidence type="ECO:0000259" key="1">
    <source>
        <dbReference type="PROSITE" id="PS50011"/>
    </source>
</evidence>
<feature type="domain" description="Protein kinase" evidence="1">
    <location>
        <begin position="1"/>
        <end position="217"/>
    </location>
</feature>
<dbReference type="InterPro" id="IPR051681">
    <property type="entry name" value="Ser/Thr_Kinases-Pseudokinases"/>
</dbReference>
<organism evidence="2 3">
    <name type="scientific">Rickenella mellea</name>
    <dbReference type="NCBI Taxonomy" id="50990"/>
    <lineage>
        <taxon>Eukaryota</taxon>
        <taxon>Fungi</taxon>
        <taxon>Dikarya</taxon>
        <taxon>Basidiomycota</taxon>
        <taxon>Agaricomycotina</taxon>
        <taxon>Agaricomycetes</taxon>
        <taxon>Hymenochaetales</taxon>
        <taxon>Rickenellaceae</taxon>
        <taxon>Rickenella</taxon>
    </lineage>
</organism>
<dbReference type="SMART" id="SM00220">
    <property type="entry name" value="S_TKc"/>
    <property type="match status" value="1"/>
</dbReference>
<dbReference type="AlphaFoldDB" id="A0A4Y7QC01"/>
<evidence type="ECO:0000313" key="2">
    <source>
        <dbReference type="EMBL" id="TDL24379.1"/>
    </source>
</evidence>
<dbReference type="Gene3D" id="1.10.510.10">
    <property type="entry name" value="Transferase(Phosphotransferase) domain 1"/>
    <property type="match status" value="1"/>
</dbReference>
<dbReference type="STRING" id="50990.A0A4Y7QC01"/>
<evidence type="ECO:0000313" key="3">
    <source>
        <dbReference type="Proteomes" id="UP000294933"/>
    </source>
</evidence>
<dbReference type="Proteomes" id="UP000294933">
    <property type="component" value="Unassembled WGS sequence"/>
</dbReference>